<proteinExistence type="predicted"/>
<dbReference type="Proteomes" id="UP001153076">
    <property type="component" value="Unassembled WGS sequence"/>
</dbReference>
<evidence type="ECO:0000313" key="1">
    <source>
        <dbReference type="EMBL" id="KAJ8432312.1"/>
    </source>
</evidence>
<gene>
    <name evidence="1" type="ORF">Cgig2_009745</name>
</gene>
<protein>
    <submittedName>
        <fullName evidence="1">Uncharacterized protein</fullName>
    </submittedName>
</protein>
<sequence length="204" mass="23949">MESRNWTNLTHIGYGEFDVVDGHTNFIIRLASMFCDYQNWQLVGISYKYIVRCTIMMKEKLEDYCGDCITTDKYKKFYNRICPYFALMTRIKTYKKLGHNVATYGRSGDEFKRLLEKRKSKGRGGHPKSYNRPRKIPLTISMTPPTQGSQTLERSDKVFFFFFFLAVHSYQLLPYLTEPKIVYIRGKQSVPLGCNFFFPKTGNL</sequence>
<name>A0A9Q1Q7Y9_9CARY</name>
<organism evidence="1 2">
    <name type="scientific">Carnegiea gigantea</name>
    <dbReference type="NCBI Taxonomy" id="171969"/>
    <lineage>
        <taxon>Eukaryota</taxon>
        <taxon>Viridiplantae</taxon>
        <taxon>Streptophyta</taxon>
        <taxon>Embryophyta</taxon>
        <taxon>Tracheophyta</taxon>
        <taxon>Spermatophyta</taxon>
        <taxon>Magnoliopsida</taxon>
        <taxon>eudicotyledons</taxon>
        <taxon>Gunneridae</taxon>
        <taxon>Pentapetalae</taxon>
        <taxon>Caryophyllales</taxon>
        <taxon>Cactineae</taxon>
        <taxon>Cactaceae</taxon>
        <taxon>Cactoideae</taxon>
        <taxon>Echinocereeae</taxon>
        <taxon>Carnegiea</taxon>
    </lineage>
</organism>
<accession>A0A9Q1Q7Y9</accession>
<dbReference type="AlphaFoldDB" id="A0A9Q1Q7Y9"/>
<evidence type="ECO:0000313" key="2">
    <source>
        <dbReference type="Proteomes" id="UP001153076"/>
    </source>
</evidence>
<dbReference type="EMBL" id="JAKOGI010000617">
    <property type="protein sequence ID" value="KAJ8432312.1"/>
    <property type="molecule type" value="Genomic_DNA"/>
</dbReference>
<comment type="caution">
    <text evidence="1">The sequence shown here is derived from an EMBL/GenBank/DDBJ whole genome shotgun (WGS) entry which is preliminary data.</text>
</comment>
<keyword evidence="2" id="KW-1185">Reference proteome</keyword>
<reference evidence="1" key="1">
    <citation type="submission" date="2022-04" db="EMBL/GenBank/DDBJ databases">
        <title>Carnegiea gigantea Genome sequencing and assembly v2.</title>
        <authorList>
            <person name="Copetti D."/>
            <person name="Sanderson M.J."/>
            <person name="Burquez A."/>
            <person name="Wojciechowski M.F."/>
        </authorList>
    </citation>
    <scope>NUCLEOTIDE SEQUENCE</scope>
    <source>
        <strain evidence="1">SGP5-SGP5p</strain>
        <tissue evidence="1">Aerial part</tissue>
    </source>
</reference>